<evidence type="ECO:0000259" key="8">
    <source>
        <dbReference type="Pfam" id="PF00576"/>
    </source>
</evidence>
<dbReference type="InterPro" id="IPR014306">
    <property type="entry name" value="Hydroxyisourate_hydrolase"/>
</dbReference>
<proteinExistence type="inferred from homology"/>
<comment type="function">
    <text evidence="2">Catalyzes the hydrolysis of 5-hydroxyisourate (HIU) to 2-oxo-4-hydroxy-4-carboxy-5-ureidoimidazoline (OHCU).</text>
</comment>
<comment type="subunit">
    <text evidence="4 7">Homotetramer.</text>
</comment>
<dbReference type="GO" id="GO:0006144">
    <property type="term" value="P:purine nucleobase metabolic process"/>
    <property type="evidence" value="ECO:0007669"/>
    <property type="project" value="UniProtKB-KW"/>
</dbReference>
<dbReference type="Gene3D" id="2.60.40.180">
    <property type="entry name" value="Transthyretin/hydroxyisourate hydrolase domain"/>
    <property type="match status" value="1"/>
</dbReference>
<dbReference type="Pfam" id="PF00576">
    <property type="entry name" value="Transthyretin"/>
    <property type="match status" value="1"/>
</dbReference>
<comment type="catalytic activity">
    <reaction evidence="1 7">
        <text>5-hydroxyisourate + H2O = 5-hydroxy-2-oxo-4-ureido-2,5-dihydro-1H-imidazole-5-carboxylate + H(+)</text>
        <dbReference type="Rhea" id="RHEA:23736"/>
        <dbReference type="ChEBI" id="CHEBI:15377"/>
        <dbReference type="ChEBI" id="CHEBI:15378"/>
        <dbReference type="ChEBI" id="CHEBI:18072"/>
        <dbReference type="ChEBI" id="CHEBI:58639"/>
        <dbReference type="EC" id="3.5.2.17"/>
    </reaction>
</comment>
<dbReference type="PANTHER" id="PTHR10395">
    <property type="entry name" value="URICASE AND TRANSTHYRETIN-RELATED"/>
    <property type="match status" value="1"/>
</dbReference>
<dbReference type="EMBL" id="LT598468">
    <property type="protein sequence ID" value="SCV03906.1"/>
    <property type="molecule type" value="Genomic_DNA"/>
</dbReference>
<comment type="similarity">
    <text evidence="3 7">Belongs to the transthyretin family. 5-hydroxyisourate hydrolase subfamily.</text>
</comment>
<dbReference type="InterPro" id="IPR023416">
    <property type="entry name" value="Transthyretin/HIU_hydrolase_d"/>
</dbReference>
<evidence type="ECO:0000256" key="1">
    <source>
        <dbReference type="ARBA" id="ARBA00001043"/>
    </source>
</evidence>
<evidence type="ECO:0000256" key="2">
    <source>
        <dbReference type="ARBA" id="ARBA00002704"/>
    </source>
</evidence>
<evidence type="ECO:0000256" key="4">
    <source>
        <dbReference type="ARBA" id="ARBA00011881"/>
    </source>
</evidence>
<gene>
    <name evidence="9" type="ORF">LAMI_0H11892G</name>
</gene>
<evidence type="ECO:0000313" key="10">
    <source>
        <dbReference type="Proteomes" id="UP000191024"/>
    </source>
</evidence>
<evidence type="ECO:0000256" key="7">
    <source>
        <dbReference type="RuleBase" id="RU361270"/>
    </source>
</evidence>
<keyword evidence="10" id="KW-1185">Reference proteome</keyword>
<reference evidence="10" key="1">
    <citation type="submission" date="2016-03" db="EMBL/GenBank/DDBJ databases">
        <authorList>
            <person name="Devillers H."/>
        </authorList>
    </citation>
    <scope>NUCLEOTIDE SEQUENCE [LARGE SCALE GENOMIC DNA]</scope>
</reference>
<dbReference type="OrthoDB" id="10265230at2759"/>
<sequence length="146" mass="16468">MASKPPITCHILDTTTGTPASGVVCSLFYTSVKDVGDTVEILSSEPFAMARTNEDGRVPGWVFDPDPKRREALRELGVVKDKSTLVWSELKQGVYKIRFQTGKYFSGKQKETFFPFVDVVFEVSDTRHYHIPLLLSNYSYSTYRGS</sequence>
<dbReference type="AlphaFoldDB" id="A0A1G4KHM1"/>
<dbReference type="Proteomes" id="UP000191024">
    <property type="component" value="Chromosome H"/>
</dbReference>
<dbReference type="CDD" id="cd05822">
    <property type="entry name" value="TLP_HIUase"/>
    <property type="match status" value="1"/>
</dbReference>
<dbReference type="NCBIfam" id="TIGR02962">
    <property type="entry name" value="hdxy_isourate"/>
    <property type="match status" value="1"/>
</dbReference>
<keyword evidence="5 7" id="KW-0659">Purine metabolism</keyword>
<keyword evidence="6 7" id="KW-0378">Hydrolase</keyword>
<dbReference type="EC" id="3.5.2.17" evidence="7"/>
<evidence type="ECO:0000313" key="9">
    <source>
        <dbReference type="EMBL" id="SCV03906.1"/>
    </source>
</evidence>
<dbReference type="SUPFAM" id="SSF49472">
    <property type="entry name" value="Transthyretin (synonym: prealbumin)"/>
    <property type="match status" value="1"/>
</dbReference>
<protein>
    <recommendedName>
        <fullName evidence="7">5-hydroxyisourate hydrolase</fullName>
        <shortName evidence="7">HIU hydrolase</shortName>
        <shortName evidence="7">HIUHase</shortName>
        <ecNumber evidence="7">3.5.2.17</ecNumber>
    </recommendedName>
</protein>
<evidence type="ECO:0000256" key="5">
    <source>
        <dbReference type="ARBA" id="ARBA00022631"/>
    </source>
</evidence>
<dbReference type="InterPro" id="IPR036817">
    <property type="entry name" value="Transthyretin/HIU_hydrolase_sf"/>
</dbReference>
<name>A0A1G4KHM1_9SACH</name>
<dbReference type="GO" id="GO:0033971">
    <property type="term" value="F:hydroxyisourate hydrolase activity"/>
    <property type="evidence" value="ECO:0007669"/>
    <property type="project" value="UniProtKB-EC"/>
</dbReference>
<organism evidence="9 10">
    <name type="scientific">Lachancea mirantina</name>
    <dbReference type="NCBI Taxonomy" id="1230905"/>
    <lineage>
        <taxon>Eukaryota</taxon>
        <taxon>Fungi</taxon>
        <taxon>Dikarya</taxon>
        <taxon>Ascomycota</taxon>
        <taxon>Saccharomycotina</taxon>
        <taxon>Saccharomycetes</taxon>
        <taxon>Saccharomycetales</taxon>
        <taxon>Saccharomycetaceae</taxon>
        <taxon>Lachancea</taxon>
    </lineage>
</organism>
<evidence type="ECO:0000256" key="3">
    <source>
        <dbReference type="ARBA" id="ARBA00009850"/>
    </source>
</evidence>
<feature type="domain" description="Transthyretin/hydroxyisourate hydrolase" evidence="8">
    <location>
        <begin position="7"/>
        <end position="145"/>
    </location>
</feature>
<evidence type="ECO:0000256" key="6">
    <source>
        <dbReference type="ARBA" id="ARBA00022801"/>
    </source>
</evidence>
<accession>A0A1G4KHM1</accession>
<dbReference type="STRING" id="1230905.A0A1G4KHM1"/>
<dbReference type="PANTHER" id="PTHR10395:SF7">
    <property type="entry name" value="5-HYDROXYISOURATE HYDROLASE"/>
    <property type="match status" value="1"/>
</dbReference>